<evidence type="ECO:0000259" key="7">
    <source>
        <dbReference type="Pfam" id="PF00156"/>
    </source>
</evidence>
<evidence type="ECO:0000313" key="9">
    <source>
        <dbReference type="Proteomes" id="UP000721415"/>
    </source>
</evidence>
<proteinExistence type="inferred from homology"/>
<dbReference type="InterPro" id="IPR023031">
    <property type="entry name" value="OPRT"/>
</dbReference>
<dbReference type="EC" id="2.4.2.10" evidence="2 6"/>
<keyword evidence="3 6" id="KW-0328">Glycosyltransferase</keyword>
<evidence type="ECO:0000256" key="4">
    <source>
        <dbReference type="ARBA" id="ARBA00022679"/>
    </source>
</evidence>
<dbReference type="PANTHER" id="PTHR19278:SF9">
    <property type="entry name" value="URIDINE 5'-MONOPHOSPHATE SYNTHASE"/>
    <property type="match status" value="1"/>
</dbReference>
<reference evidence="8 9" key="1">
    <citation type="submission" date="2020-07" db="EMBL/GenBank/DDBJ databases">
        <title>Facklamia lactis sp. nov., isolated from raw milk.</title>
        <authorList>
            <person name="Doll E.V."/>
            <person name="Huptas C."/>
            <person name="Staib L."/>
            <person name="Wenning M."/>
            <person name="Scherer S."/>
        </authorList>
    </citation>
    <scope>NUCLEOTIDE SEQUENCE [LARGE SCALE GENOMIC DNA]</scope>
    <source>
        <strain evidence="8 9">DSM 111018</strain>
    </source>
</reference>
<comment type="function">
    <text evidence="6">Catalyzes the transfer of a ribosyl phosphate group from 5-phosphoribose 1-diphosphate to orotate, leading to the formation of orotidine monophosphate (OMP).</text>
</comment>
<dbReference type="InterPro" id="IPR004467">
    <property type="entry name" value="Or_phspho_trans_dom"/>
</dbReference>
<gene>
    <name evidence="6" type="primary">pyrE</name>
    <name evidence="8" type="ORF">HZY91_05710</name>
</gene>
<organism evidence="8 9">
    <name type="scientific">Facklamia lactis</name>
    <dbReference type="NCBI Taxonomy" id="2749967"/>
    <lineage>
        <taxon>Bacteria</taxon>
        <taxon>Bacillati</taxon>
        <taxon>Bacillota</taxon>
        <taxon>Bacilli</taxon>
        <taxon>Lactobacillales</taxon>
        <taxon>Aerococcaceae</taxon>
        <taxon>Facklamia</taxon>
    </lineage>
</organism>
<feature type="binding site" evidence="6">
    <location>
        <position position="108"/>
    </location>
    <ligand>
        <name>5-phospho-alpha-D-ribose 1-diphosphate</name>
        <dbReference type="ChEBI" id="CHEBI:58017"/>
        <note>ligand shared between dimeric partners</note>
    </ligand>
</feature>
<dbReference type="Pfam" id="PF00156">
    <property type="entry name" value="Pribosyltran"/>
    <property type="match status" value="1"/>
</dbReference>
<evidence type="ECO:0000256" key="5">
    <source>
        <dbReference type="ARBA" id="ARBA00022975"/>
    </source>
</evidence>
<keyword evidence="9" id="KW-1185">Reference proteome</keyword>
<feature type="binding site" evidence="6">
    <location>
        <position position="106"/>
    </location>
    <ligand>
        <name>5-phospho-alpha-D-ribose 1-diphosphate</name>
        <dbReference type="ChEBI" id="CHEBI:58017"/>
        <note>ligand shared between dimeric partners</note>
    </ligand>
</feature>
<accession>A0ABS0LR03</accession>
<comment type="pathway">
    <text evidence="1 6">Pyrimidine metabolism; UMP biosynthesis via de novo pathway; UMP from orotate: step 1/2.</text>
</comment>
<keyword evidence="5 6" id="KW-0665">Pyrimidine biosynthesis</keyword>
<dbReference type="Gene3D" id="3.40.50.2020">
    <property type="match status" value="1"/>
</dbReference>
<feature type="domain" description="Phosphoribosyltransferase" evidence="7">
    <location>
        <begin position="52"/>
        <end position="158"/>
    </location>
</feature>
<feature type="binding site" evidence="6">
    <location>
        <position position="102"/>
    </location>
    <ligand>
        <name>5-phospho-alpha-D-ribose 1-diphosphate</name>
        <dbReference type="ChEBI" id="CHEBI:58017"/>
        <note>ligand shared between dimeric partners</note>
    </ligand>
</feature>
<sequence length="219" mass="24617">MRNPEEELLAAEIAQDLLTIGAVKLQINPPFTWASGLKAPIYCDNRLIISYPKVRQKVIEAMVKIIETRFPQTELIAGTATAGIPHAAFLAQALNLPMIYVRSSQKDHGMENRIEGLLQEGKRVLMIEDLISTGGSVIQAADAVSYQGAQVIGVLSIFNYLLETGKQNFAQQRYPLFSLTDYQILIQEAVKLPEFKNQEETLRNWYLSPKDWSQNNPIQ</sequence>
<dbReference type="GO" id="GO:0004588">
    <property type="term" value="F:orotate phosphoribosyltransferase activity"/>
    <property type="evidence" value="ECO:0007669"/>
    <property type="project" value="UniProtKB-EC"/>
</dbReference>
<evidence type="ECO:0000256" key="3">
    <source>
        <dbReference type="ARBA" id="ARBA00022676"/>
    </source>
</evidence>
<dbReference type="InterPro" id="IPR029057">
    <property type="entry name" value="PRTase-like"/>
</dbReference>
<comment type="similarity">
    <text evidence="6">Belongs to the purine/pyrimidine phosphoribosyltransferase family. PyrE subfamily.</text>
</comment>
<comment type="subunit">
    <text evidence="6">Homodimer.</text>
</comment>
<evidence type="ECO:0000313" key="8">
    <source>
        <dbReference type="EMBL" id="MBG9986387.1"/>
    </source>
</evidence>
<keyword evidence="6" id="KW-0460">Magnesium</keyword>
<evidence type="ECO:0000256" key="2">
    <source>
        <dbReference type="ARBA" id="ARBA00011971"/>
    </source>
</evidence>
<evidence type="ECO:0000256" key="1">
    <source>
        <dbReference type="ARBA" id="ARBA00004889"/>
    </source>
</evidence>
<dbReference type="SUPFAM" id="SSF53271">
    <property type="entry name" value="PRTase-like"/>
    <property type="match status" value="1"/>
</dbReference>
<feature type="binding site" description="in other chain" evidence="6">
    <location>
        <begin position="128"/>
        <end position="136"/>
    </location>
    <ligand>
        <name>5-phospho-alpha-D-ribose 1-diphosphate</name>
        <dbReference type="ChEBI" id="CHEBI:58017"/>
        <note>ligand shared between dimeric partners</note>
    </ligand>
</feature>
<feature type="binding site" evidence="6">
    <location>
        <position position="132"/>
    </location>
    <ligand>
        <name>orotate</name>
        <dbReference type="ChEBI" id="CHEBI:30839"/>
    </ligand>
</feature>
<dbReference type="RefSeq" id="WP_197115310.1">
    <property type="nucleotide sequence ID" value="NZ_JACBXQ010000003.1"/>
</dbReference>
<protein>
    <recommendedName>
        <fullName evidence="2 6">Orotate phosphoribosyltransferase</fullName>
        <shortName evidence="6">OPRT</shortName>
        <shortName evidence="6">OPRTase</shortName>
        <ecNumber evidence="2 6">2.4.2.10</ecNumber>
    </recommendedName>
</protein>
<comment type="caution">
    <text evidence="6">Lacks conserved residue(s) required for the propagation of feature annotation.</text>
</comment>
<dbReference type="EMBL" id="JACBXQ010000003">
    <property type="protein sequence ID" value="MBG9986387.1"/>
    <property type="molecule type" value="Genomic_DNA"/>
</dbReference>
<evidence type="ECO:0000256" key="6">
    <source>
        <dbReference type="HAMAP-Rule" id="MF_01208"/>
    </source>
</evidence>
<dbReference type="CDD" id="cd06223">
    <property type="entry name" value="PRTases_typeI"/>
    <property type="match status" value="1"/>
</dbReference>
<keyword evidence="4 6" id="KW-0808">Transferase</keyword>
<dbReference type="HAMAP" id="MF_01208">
    <property type="entry name" value="PyrE"/>
    <property type="match status" value="1"/>
</dbReference>
<comment type="cofactor">
    <cofactor evidence="6">
        <name>Mg(2+)</name>
        <dbReference type="ChEBI" id="CHEBI:18420"/>
    </cofactor>
</comment>
<dbReference type="NCBIfam" id="TIGR00336">
    <property type="entry name" value="pyrE"/>
    <property type="match status" value="1"/>
</dbReference>
<dbReference type="Proteomes" id="UP000721415">
    <property type="component" value="Unassembled WGS sequence"/>
</dbReference>
<dbReference type="PANTHER" id="PTHR19278">
    <property type="entry name" value="OROTATE PHOSPHORIBOSYLTRANSFERASE"/>
    <property type="match status" value="1"/>
</dbReference>
<comment type="catalytic activity">
    <reaction evidence="6">
        <text>orotidine 5'-phosphate + diphosphate = orotate + 5-phospho-alpha-D-ribose 1-diphosphate</text>
        <dbReference type="Rhea" id="RHEA:10380"/>
        <dbReference type="ChEBI" id="CHEBI:30839"/>
        <dbReference type="ChEBI" id="CHEBI:33019"/>
        <dbReference type="ChEBI" id="CHEBI:57538"/>
        <dbReference type="ChEBI" id="CHEBI:58017"/>
        <dbReference type="EC" id="2.4.2.10"/>
    </reaction>
</comment>
<dbReference type="InterPro" id="IPR000836">
    <property type="entry name" value="PRTase_dom"/>
</dbReference>
<comment type="caution">
    <text evidence="8">The sequence shown here is derived from an EMBL/GenBank/DDBJ whole genome shotgun (WGS) entry which is preliminary data.</text>
</comment>
<name>A0ABS0LR03_9LACT</name>